<dbReference type="VEuPathDB" id="MicrosporidiaDB:NEQG_02002"/>
<name>I3EFD3_NEMP3</name>
<organism evidence="1 2">
    <name type="scientific">Nematocida parisii (strain ERTm3)</name>
    <name type="common">Nematode killer fungus</name>
    <dbReference type="NCBI Taxonomy" id="935791"/>
    <lineage>
        <taxon>Eukaryota</taxon>
        <taxon>Fungi</taxon>
        <taxon>Fungi incertae sedis</taxon>
        <taxon>Microsporidia</taxon>
        <taxon>Nematocida</taxon>
    </lineage>
</organism>
<protein>
    <submittedName>
        <fullName evidence="1">Uncharacterized protein</fullName>
    </submittedName>
</protein>
<dbReference type="AlphaFoldDB" id="I3EFD3"/>
<dbReference type="Proteomes" id="UP000002872">
    <property type="component" value="Unassembled WGS sequence"/>
</dbReference>
<dbReference type="EMBL" id="GL870880">
    <property type="protein sequence ID" value="EIJ87930.1"/>
    <property type="molecule type" value="Genomic_DNA"/>
</dbReference>
<dbReference type="InParanoid" id="I3EFD3"/>
<gene>
    <name evidence="1" type="ORF">NEQG_02002</name>
</gene>
<proteinExistence type="predicted"/>
<sequence length="87" mass="10050">IPLQPDITRIFGPISGHFPHFSYPCSRVFRQVIFAKGLFKEGQECIVCEEGRNKWREELVRVCAYNIQTCVGGCKYVIINYEFGWCG</sequence>
<accession>I3EFD3</accession>
<evidence type="ECO:0000313" key="1">
    <source>
        <dbReference type="EMBL" id="EIJ87930.1"/>
    </source>
</evidence>
<feature type="non-terminal residue" evidence="1">
    <location>
        <position position="1"/>
    </location>
</feature>
<keyword evidence="2" id="KW-1185">Reference proteome</keyword>
<evidence type="ECO:0000313" key="2">
    <source>
        <dbReference type="Proteomes" id="UP000002872"/>
    </source>
</evidence>
<reference evidence="1" key="1">
    <citation type="submission" date="2011-01" db="EMBL/GenBank/DDBJ databases">
        <title>The Genome Sequence of Nematocida parisii strain ERTm3.</title>
        <authorList>
            <consortium name="The Broad Institute Genome Sequencing Platform"/>
            <consortium name="The Broad Institute Genome Sequencing Center for Infectious Disease"/>
            <person name="Cuomo C."/>
            <person name="Troemel E."/>
            <person name="Young S.K."/>
            <person name="Zeng Q."/>
            <person name="Gargeya S."/>
            <person name="Fitzgerald M."/>
            <person name="Haas B."/>
            <person name="Abouelleil A."/>
            <person name="Alvarado L."/>
            <person name="Arachchi H.M."/>
            <person name="Berlin A."/>
            <person name="Chapman S.B."/>
            <person name="Gearin G."/>
            <person name="Goldberg J."/>
            <person name="Griggs A."/>
            <person name="Gujja S."/>
            <person name="Hansen M."/>
            <person name="Heiman D."/>
            <person name="Howarth C."/>
            <person name="Larimer J."/>
            <person name="Lui A."/>
            <person name="MacDonald P.J.P."/>
            <person name="McCowen C."/>
            <person name="Montmayeur A."/>
            <person name="Murphy C."/>
            <person name="Neiman D."/>
            <person name="Pearson M."/>
            <person name="Priest M."/>
            <person name="Roberts A."/>
            <person name="Saif S."/>
            <person name="Shea T."/>
            <person name="Sisk P."/>
            <person name="Stolte C."/>
            <person name="Sykes S."/>
            <person name="Wortman J."/>
            <person name="Nusbaum C."/>
            <person name="Birren B."/>
        </authorList>
    </citation>
    <scope>NUCLEOTIDE SEQUENCE</scope>
    <source>
        <strain evidence="1">ERTm3</strain>
    </source>
</reference>
<dbReference type="HOGENOM" id="CLU_2489424_0_0_1"/>